<dbReference type="Proteomes" id="UP000501058">
    <property type="component" value="Chromosome"/>
</dbReference>
<feature type="transmembrane region" description="Helical" evidence="1">
    <location>
        <begin position="42"/>
        <end position="62"/>
    </location>
</feature>
<feature type="transmembrane region" description="Helical" evidence="1">
    <location>
        <begin position="152"/>
        <end position="173"/>
    </location>
</feature>
<name>A0A6G7Y5X4_9ACTN</name>
<sequence length="214" mass="22399">MNTLGFMALDVRSVRPYTLPLIGAAVLGVAVGQLGSTGYPTATLSIAAVIVTMLVSSYLFSLDERSGLDTLYGLARLTRAQVVVGRYATLLTAALVSTLLGVLAYPLAAWRAGVDAWAGLPEAALGVWCGVGWMIAVQAPVCFRSGYTKARFILLVLALAMFCVVMGGASILQFSVATQSGLPGWGLPALVLTTAAALVGSGALSIRWYRRRDL</sequence>
<keyword evidence="1" id="KW-0472">Membrane</keyword>
<feature type="transmembrane region" description="Helical" evidence="1">
    <location>
        <begin position="125"/>
        <end position="143"/>
    </location>
</feature>
<dbReference type="EMBL" id="CP049865">
    <property type="protein sequence ID" value="QIK72200.1"/>
    <property type="molecule type" value="Genomic_DNA"/>
</dbReference>
<proteinExistence type="predicted"/>
<keyword evidence="3" id="KW-1185">Reference proteome</keyword>
<dbReference type="KEGG" id="prv:G7070_07875"/>
<organism evidence="2 3">
    <name type="scientific">Propioniciclava coleopterorum</name>
    <dbReference type="NCBI Taxonomy" id="2714937"/>
    <lineage>
        <taxon>Bacteria</taxon>
        <taxon>Bacillati</taxon>
        <taxon>Actinomycetota</taxon>
        <taxon>Actinomycetes</taxon>
        <taxon>Propionibacteriales</taxon>
        <taxon>Propionibacteriaceae</taxon>
        <taxon>Propioniciclava</taxon>
    </lineage>
</organism>
<feature type="transmembrane region" description="Helical" evidence="1">
    <location>
        <begin position="185"/>
        <end position="209"/>
    </location>
</feature>
<dbReference type="RefSeq" id="WP_166233276.1">
    <property type="nucleotide sequence ID" value="NZ_CP049865.1"/>
</dbReference>
<feature type="transmembrane region" description="Helical" evidence="1">
    <location>
        <begin position="17"/>
        <end position="36"/>
    </location>
</feature>
<evidence type="ECO:0000313" key="3">
    <source>
        <dbReference type="Proteomes" id="UP000501058"/>
    </source>
</evidence>
<protein>
    <submittedName>
        <fullName evidence="2">ABC-2 transporter permease</fullName>
    </submittedName>
</protein>
<dbReference type="Pfam" id="PF13346">
    <property type="entry name" value="ABC2_membrane_5"/>
    <property type="match status" value="1"/>
</dbReference>
<evidence type="ECO:0000313" key="2">
    <source>
        <dbReference type="EMBL" id="QIK72200.1"/>
    </source>
</evidence>
<dbReference type="InterPro" id="IPR025699">
    <property type="entry name" value="ABC2_memb-like"/>
</dbReference>
<keyword evidence="1" id="KW-0812">Transmembrane</keyword>
<gene>
    <name evidence="2" type="ORF">G7070_07875</name>
</gene>
<dbReference type="AlphaFoldDB" id="A0A6G7Y5X4"/>
<evidence type="ECO:0000256" key="1">
    <source>
        <dbReference type="SAM" id="Phobius"/>
    </source>
</evidence>
<accession>A0A6G7Y5X4</accession>
<keyword evidence="1" id="KW-1133">Transmembrane helix</keyword>
<feature type="transmembrane region" description="Helical" evidence="1">
    <location>
        <begin position="83"/>
        <end position="105"/>
    </location>
</feature>
<reference evidence="2 3" key="1">
    <citation type="submission" date="2020-03" db="EMBL/GenBank/DDBJ databases">
        <title>Propioniciclava sp. nov., isolated from Hydrophilus acuminatus.</title>
        <authorList>
            <person name="Hyun D.-W."/>
            <person name="Bae J.-W."/>
        </authorList>
    </citation>
    <scope>NUCLEOTIDE SEQUENCE [LARGE SCALE GENOMIC DNA]</scope>
    <source>
        <strain evidence="2 3">HDW11</strain>
    </source>
</reference>